<reference evidence="3" key="1">
    <citation type="submission" date="2016-09" db="EMBL/GenBank/DDBJ databases">
        <authorList>
            <person name="Varghese N."/>
            <person name="Submissions S."/>
        </authorList>
    </citation>
    <scope>NUCLEOTIDE SEQUENCE [LARGE SCALE GENOMIC DNA]</scope>
    <source>
        <strain evidence="3">S5</strain>
    </source>
</reference>
<dbReference type="STRING" id="1612202.SAMN05421734_10947"/>
<sequence>MSTAAIIMMIVGISIIWGGLGLSITHAVNKSKKAK</sequence>
<gene>
    <name evidence="2" type="ORF">SAMN05421734_10947</name>
</gene>
<keyword evidence="1" id="KW-0812">Transmembrane</keyword>
<proteinExistence type="predicted"/>
<evidence type="ECO:0000256" key="1">
    <source>
        <dbReference type="SAM" id="Phobius"/>
    </source>
</evidence>
<evidence type="ECO:0000313" key="2">
    <source>
        <dbReference type="EMBL" id="SDC45899.1"/>
    </source>
</evidence>
<keyword evidence="1" id="KW-0472">Membrane</keyword>
<dbReference type="Pfam" id="PF16951">
    <property type="entry name" value="MaAIMP_sms"/>
    <property type="match status" value="1"/>
</dbReference>
<evidence type="ECO:0000313" key="3">
    <source>
        <dbReference type="Proteomes" id="UP000242949"/>
    </source>
</evidence>
<feature type="transmembrane region" description="Helical" evidence="1">
    <location>
        <begin position="6"/>
        <end position="28"/>
    </location>
</feature>
<name>A0A1G6LRS0_9BACI</name>
<protein>
    <submittedName>
        <fullName evidence="2">Methionine and alanine importer, small subunit</fullName>
    </submittedName>
</protein>
<dbReference type="Proteomes" id="UP000242949">
    <property type="component" value="Unassembled WGS sequence"/>
</dbReference>
<dbReference type="AlphaFoldDB" id="A0A1G6LRS0"/>
<keyword evidence="3" id="KW-1185">Reference proteome</keyword>
<dbReference type="RefSeq" id="WP_090796597.1">
    <property type="nucleotide sequence ID" value="NZ_FMYI01000009.1"/>
</dbReference>
<dbReference type="EMBL" id="FMYI01000009">
    <property type="protein sequence ID" value="SDC45899.1"/>
    <property type="molecule type" value="Genomic_DNA"/>
</dbReference>
<dbReference type="NCBIfam" id="NF033493">
    <property type="entry name" value="MetS_like_NSS"/>
    <property type="match status" value="1"/>
</dbReference>
<dbReference type="InterPro" id="IPR031596">
    <property type="entry name" value="MaAIMP_sms"/>
</dbReference>
<organism evidence="2 3">
    <name type="scientific">Pelagirhabdus alkalitolerans</name>
    <dbReference type="NCBI Taxonomy" id="1612202"/>
    <lineage>
        <taxon>Bacteria</taxon>
        <taxon>Bacillati</taxon>
        <taxon>Bacillota</taxon>
        <taxon>Bacilli</taxon>
        <taxon>Bacillales</taxon>
        <taxon>Bacillaceae</taxon>
        <taxon>Pelagirhabdus</taxon>
    </lineage>
</organism>
<accession>A0A1G6LRS0</accession>
<keyword evidence="1" id="KW-1133">Transmembrane helix</keyword>